<comment type="caution">
    <text evidence="9">The sequence shown here is derived from an EMBL/GenBank/DDBJ whole genome shotgun (WGS) entry which is preliminary data.</text>
</comment>
<feature type="domain" description="Major facilitator superfamily (MFS) profile" evidence="8">
    <location>
        <begin position="238"/>
        <end position="424"/>
    </location>
</feature>
<feature type="transmembrane region" description="Helical" evidence="7">
    <location>
        <begin position="392"/>
        <end position="412"/>
    </location>
</feature>
<dbReference type="Proteomes" id="UP000295632">
    <property type="component" value="Unassembled WGS sequence"/>
</dbReference>
<evidence type="ECO:0000256" key="4">
    <source>
        <dbReference type="ARBA" id="ARBA00022692"/>
    </source>
</evidence>
<evidence type="ECO:0000256" key="7">
    <source>
        <dbReference type="SAM" id="Phobius"/>
    </source>
</evidence>
<keyword evidence="5 7" id="KW-1133">Transmembrane helix</keyword>
<dbReference type="InterPro" id="IPR036259">
    <property type="entry name" value="MFS_trans_sf"/>
</dbReference>
<feature type="transmembrane region" description="Helical" evidence="7">
    <location>
        <begin position="57"/>
        <end position="78"/>
    </location>
</feature>
<accession>A0A4R6U2Y6</accession>
<dbReference type="AlphaFoldDB" id="A0A4R6U2Y6"/>
<dbReference type="InterPro" id="IPR010290">
    <property type="entry name" value="TM_effector"/>
</dbReference>
<feature type="transmembrane region" description="Helical" evidence="7">
    <location>
        <begin position="175"/>
        <end position="201"/>
    </location>
</feature>
<feature type="transmembrane region" description="Helical" evidence="7">
    <location>
        <begin position="336"/>
        <end position="357"/>
    </location>
</feature>
<proteinExistence type="predicted"/>
<evidence type="ECO:0000256" key="1">
    <source>
        <dbReference type="ARBA" id="ARBA00004651"/>
    </source>
</evidence>
<protein>
    <submittedName>
        <fullName evidence="9">Transmembrane secretion effector</fullName>
    </submittedName>
</protein>
<name>A0A4R6U2Y6_9BACI</name>
<feature type="transmembrane region" description="Helical" evidence="7">
    <location>
        <begin position="90"/>
        <end position="112"/>
    </location>
</feature>
<keyword evidence="4 7" id="KW-0812">Transmembrane</keyword>
<evidence type="ECO:0000259" key="8">
    <source>
        <dbReference type="PROSITE" id="PS50850"/>
    </source>
</evidence>
<dbReference type="PANTHER" id="PTHR23513:SF6">
    <property type="entry name" value="MAJOR FACILITATOR SUPERFAMILY ASSOCIATED DOMAIN-CONTAINING PROTEIN"/>
    <property type="match status" value="1"/>
</dbReference>
<sequence length="424" mass="45046">MGLNINKKTTSGGSRYRRIFQNSPLMWLWGAQSIATIGDTFFNLSVMWVIYQQSGSALQTALVGVVWHVSDIIFGPIAGVYADRWSRKKIMVVTNFLLAIVVAIFAVVIYAMGYLSPVVTYVAVFVINCLTSFMRPARSAIMPSIIGKELLITAQGFFSTVQQGIALLANAAAGIVIAFTGVVWAIAGNAFTFFGAALCILAAKLPAQAKAVAPPSGKPMRLALFKELGDGWRVISERPLIKSMVWINLLINVVTFTGPLYPVLVSEQLDAGPAAYGIIQAAGVVGAMLAGILCGVIERRFGAGKILAFGWFFASLALIGMAFSTSVSVTAVLQGVLMLSVIIGNISMGAVEVALIPEDFRGRVVGVISAISVLAIPFSTFIGGLLADIVGVVPLFVTAGIWVFGIACYSSLNPHIRNARITEE</sequence>
<evidence type="ECO:0000313" key="10">
    <source>
        <dbReference type="Proteomes" id="UP000295632"/>
    </source>
</evidence>
<dbReference type="SUPFAM" id="SSF103473">
    <property type="entry name" value="MFS general substrate transporter"/>
    <property type="match status" value="1"/>
</dbReference>
<feature type="transmembrane region" description="Helical" evidence="7">
    <location>
        <begin position="364"/>
        <end position="386"/>
    </location>
</feature>
<keyword evidence="10" id="KW-1185">Reference proteome</keyword>
<evidence type="ECO:0000256" key="3">
    <source>
        <dbReference type="ARBA" id="ARBA00022475"/>
    </source>
</evidence>
<feature type="transmembrane region" description="Helical" evidence="7">
    <location>
        <begin position="306"/>
        <end position="324"/>
    </location>
</feature>
<dbReference type="EMBL" id="SNYJ01000005">
    <property type="protein sequence ID" value="TDQ40730.1"/>
    <property type="molecule type" value="Genomic_DNA"/>
</dbReference>
<dbReference type="OrthoDB" id="9775268at2"/>
<dbReference type="Gene3D" id="1.20.1250.20">
    <property type="entry name" value="MFS general substrate transporter like domains"/>
    <property type="match status" value="1"/>
</dbReference>
<keyword evidence="3" id="KW-1003">Cell membrane</keyword>
<reference evidence="9 10" key="1">
    <citation type="submission" date="2019-03" db="EMBL/GenBank/DDBJ databases">
        <title>Genomic Encyclopedia of Type Strains, Phase IV (KMG-IV): sequencing the most valuable type-strain genomes for metagenomic binning, comparative biology and taxonomic classification.</title>
        <authorList>
            <person name="Goeker M."/>
        </authorList>
    </citation>
    <scope>NUCLEOTIDE SEQUENCE [LARGE SCALE GENOMIC DNA]</scope>
    <source>
        <strain evidence="9 10">DSM 28697</strain>
    </source>
</reference>
<dbReference type="GO" id="GO:0005886">
    <property type="term" value="C:plasma membrane"/>
    <property type="evidence" value="ECO:0007669"/>
    <property type="project" value="UniProtKB-SubCell"/>
</dbReference>
<evidence type="ECO:0000256" key="2">
    <source>
        <dbReference type="ARBA" id="ARBA00022448"/>
    </source>
</evidence>
<keyword evidence="6 7" id="KW-0472">Membrane</keyword>
<feature type="transmembrane region" description="Helical" evidence="7">
    <location>
        <begin position="25"/>
        <end position="51"/>
    </location>
</feature>
<dbReference type="RefSeq" id="WP_133579929.1">
    <property type="nucleotide sequence ID" value="NZ_SNYJ01000005.1"/>
</dbReference>
<evidence type="ECO:0000313" key="9">
    <source>
        <dbReference type="EMBL" id="TDQ40730.1"/>
    </source>
</evidence>
<organism evidence="9 10">
    <name type="scientific">Aureibacillus halotolerans</name>
    <dbReference type="NCBI Taxonomy" id="1508390"/>
    <lineage>
        <taxon>Bacteria</taxon>
        <taxon>Bacillati</taxon>
        <taxon>Bacillota</taxon>
        <taxon>Bacilli</taxon>
        <taxon>Bacillales</taxon>
        <taxon>Bacillaceae</taxon>
        <taxon>Aureibacillus</taxon>
    </lineage>
</organism>
<dbReference type="PANTHER" id="PTHR23513">
    <property type="entry name" value="INTEGRAL MEMBRANE EFFLUX PROTEIN-RELATED"/>
    <property type="match status" value="1"/>
</dbReference>
<evidence type="ECO:0000256" key="6">
    <source>
        <dbReference type="ARBA" id="ARBA00023136"/>
    </source>
</evidence>
<comment type="subcellular location">
    <subcellularLocation>
        <location evidence="1">Cell membrane</location>
        <topology evidence="1">Multi-pass membrane protein</topology>
    </subcellularLocation>
</comment>
<dbReference type="Pfam" id="PF05977">
    <property type="entry name" value="MFS_3"/>
    <property type="match status" value="1"/>
</dbReference>
<feature type="transmembrane region" description="Helical" evidence="7">
    <location>
        <begin position="274"/>
        <end position="294"/>
    </location>
</feature>
<dbReference type="CDD" id="cd06173">
    <property type="entry name" value="MFS_MefA_like"/>
    <property type="match status" value="1"/>
</dbReference>
<feature type="transmembrane region" description="Helical" evidence="7">
    <location>
        <begin position="243"/>
        <end position="262"/>
    </location>
</feature>
<gene>
    <name evidence="9" type="ORF">EV213_10576</name>
</gene>
<dbReference type="GO" id="GO:0022857">
    <property type="term" value="F:transmembrane transporter activity"/>
    <property type="evidence" value="ECO:0007669"/>
    <property type="project" value="InterPro"/>
</dbReference>
<keyword evidence="2" id="KW-0813">Transport</keyword>
<dbReference type="InterPro" id="IPR020846">
    <property type="entry name" value="MFS_dom"/>
</dbReference>
<dbReference type="PROSITE" id="PS50850">
    <property type="entry name" value="MFS"/>
    <property type="match status" value="1"/>
</dbReference>
<evidence type="ECO:0000256" key="5">
    <source>
        <dbReference type="ARBA" id="ARBA00022989"/>
    </source>
</evidence>